<evidence type="ECO:0000313" key="5">
    <source>
        <dbReference type="Proteomes" id="UP000011715"/>
    </source>
</evidence>
<dbReference type="InterPro" id="IPR002634">
    <property type="entry name" value="BolA"/>
</dbReference>
<dbReference type="SUPFAM" id="SSF82657">
    <property type="entry name" value="BolA-like"/>
    <property type="match status" value="1"/>
</dbReference>
<keyword evidence="5" id="KW-1185">Reference proteome</keyword>
<dbReference type="OrthoDB" id="411584at2759"/>
<reference evidence="3" key="3">
    <citation type="submission" date="2011-03" db="EMBL/GenBank/DDBJ databases">
        <title>Annotation of Magnaporthe poae ATCC 64411.</title>
        <authorList>
            <person name="Ma L.-J."/>
            <person name="Dead R."/>
            <person name="Young S.K."/>
            <person name="Zeng Q."/>
            <person name="Gargeya S."/>
            <person name="Fitzgerald M."/>
            <person name="Haas B."/>
            <person name="Abouelleil A."/>
            <person name="Alvarado L."/>
            <person name="Arachchi H.M."/>
            <person name="Berlin A."/>
            <person name="Brown A."/>
            <person name="Chapman S.B."/>
            <person name="Chen Z."/>
            <person name="Dunbar C."/>
            <person name="Freedman E."/>
            <person name="Gearin G."/>
            <person name="Gellesch M."/>
            <person name="Goldberg J."/>
            <person name="Griggs A."/>
            <person name="Gujja S."/>
            <person name="Heiman D."/>
            <person name="Howarth C."/>
            <person name="Larson L."/>
            <person name="Lui A."/>
            <person name="MacDonald P.J.P."/>
            <person name="Mehta T."/>
            <person name="Montmayeur A."/>
            <person name="Murphy C."/>
            <person name="Neiman D."/>
            <person name="Pearson M."/>
            <person name="Priest M."/>
            <person name="Roberts A."/>
            <person name="Saif S."/>
            <person name="Shea T."/>
            <person name="Shenoy N."/>
            <person name="Sisk P."/>
            <person name="Stolte C."/>
            <person name="Sykes S."/>
            <person name="Yandava C."/>
            <person name="Wortman J."/>
            <person name="Nusbaum C."/>
            <person name="Birren B."/>
        </authorList>
    </citation>
    <scope>NUCLEOTIDE SEQUENCE</scope>
    <source>
        <strain evidence="3">ATCC 64411</strain>
    </source>
</reference>
<feature type="compositionally biased region" description="Basic and acidic residues" evidence="2">
    <location>
        <begin position="198"/>
        <end position="209"/>
    </location>
</feature>
<sequence>MEAFDNFRVPRALPVRRASSSAKNTCEPKQSALRHPPILFGASSGCPTSRQSGSAAARQESHLAKQRAWAADNSSAASSGHMFRRACFGLSRAVTRPFATMTSNTPMEDTIREKVTAAFQPSRLEIHNDSHLHAHHKAMQGSTSRETHFRLVITSDQFKSKTQPSRHRAIYALLKEEMSREGGIHALQLKTMTPEEDERQRQKEAEESS</sequence>
<dbReference type="PANTHER" id="PTHR46230:SF7">
    <property type="entry name" value="BOLA-LIKE PROTEIN 1"/>
    <property type="match status" value="1"/>
</dbReference>
<feature type="region of interest" description="Disordered" evidence="2">
    <location>
        <begin position="184"/>
        <end position="209"/>
    </location>
</feature>
<dbReference type="EMBL" id="ADBL01001646">
    <property type="status" value="NOT_ANNOTATED_CDS"/>
    <property type="molecule type" value="Genomic_DNA"/>
</dbReference>
<protein>
    <submittedName>
        <fullName evidence="3">BolA domain-containing protein</fullName>
    </submittedName>
</protein>
<evidence type="ECO:0000256" key="2">
    <source>
        <dbReference type="SAM" id="MobiDB-lite"/>
    </source>
</evidence>
<dbReference type="Gene3D" id="3.30.300.90">
    <property type="entry name" value="BolA-like"/>
    <property type="match status" value="1"/>
</dbReference>
<dbReference type="AlphaFoldDB" id="A0A0C4E344"/>
<dbReference type="InterPro" id="IPR036065">
    <property type="entry name" value="BolA-like_sf"/>
</dbReference>
<dbReference type="GO" id="GO:0005759">
    <property type="term" value="C:mitochondrial matrix"/>
    <property type="evidence" value="ECO:0007669"/>
    <property type="project" value="TreeGrafter"/>
</dbReference>
<comment type="similarity">
    <text evidence="1">Belongs to the BolA/IbaG family.</text>
</comment>
<dbReference type="eggNOG" id="KOG2313">
    <property type="taxonomic scope" value="Eukaryota"/>
</dbReference>
<reference evidence="5" key="1">
    <citation type="submission" date="2010-05" db="EMBL/GenBank/DDBJ databases">
        <title>The genome sequence of Magnaporthe poae strain ATCC 64411.</title>
        <authorList>
            <person name="Ma L.-J."/>
            <person name="Dead R."/>
            <person name="Young S."/>
            <person name="Zeng Q."/>
            <person name="Koehrsen M."/>
            <person name="Alvarado L."/>
            <person name="Berlin A."/>
            <person name="Chapman S.B."/>
            <person name="Chen Z."/>
            <person name="Freedman E."/>
            <person name="Gellesch M."/>
            <person name="Goldberg J."/>
            <person name="Griggs A."/>
            <person name="Gujja S."/>
            <person name="Heilman E.R."/>
            <person name="Heiman D."/>
            <person name="Hepburn T."/>
            <person name="Howarth C."/>
            <person name="Jen D."/>
            <person name="Larson L."/>
            <person name="Mehta T."/>
            <person name="Neiman D."/>
            <person name="Pearson M."/>
            <person name="Roberts A."/>
            <person name="Saif S."/>
            <person name="Shea T."/>
            <person name="Shenoy N."/>
            <person name="Sisk P."/>
            <person name="Stolte C."/>
            <person name="Sykes S."/>
            <person name="Walk T."/>
            <person name="White J."/>
            <person name="Yandava C."/>
            <person name="Haas B."/>
            <person name="Nusbaum C."/>
            <person name="Birren B."/>
        </authorList>
    </citation>
    <scope>NUCLEOTIDE SEQUENCE [LARGE SCALE GENOMIC DNA]</scope>
    <source>
        <strain evidence="5">ATCC 64411 / 73-15</strain>
    </source>
</reference>
<dbReference type="Proteomes" id="UP000011715">
    <property type="component" value="Unassembled WGS sequence"/>
</dbReference>
<accession>A0A0C4E344</accession>
<dbReference type="Pfam" id="PF01722">
    <property type="entry name" value="BolA"/>
    <property type="match status" value="1"/>
</dbReference>
<evidence type="ECO:0000256" key="1">
    <source>
        <dbReference type="RuleBase" id="RU003860"/>
    </source>
</evidence>
<dbReference type="EMBL" id="GL876970">
    <property type="protein sequence ID" value="KLU87845.1"/>
    <property type="molecule type" value="Genomic_DNA"/>
</dbReference>
<dbReference type="STRING" id="644358.A0A0C4E344"/>
<evidence type="ECO:0000313" key="4">
    <source>
        <dbReference type="EnsemblFungi" id="MAPG_06836T0"/>
    </source>
</evidence>
<reference evidence="4" key="5">
    <citation type="submission" date="2015-06" db="UniProtKB">
        <authorList>
            <consortium name="EnsemblFungi"/>
        </authorList>
    </citation>
    <scope>IDENTIFICATION</scope>
    <source>
        <strain evidence="4">ATCC 64411</strain>
    </source>
</reference>
<evidence type="ECO:0000313" key="3">
    <source>
        <dbReference type="EMBL" id="KLU87845.1"/>
    </source>
</evidence>
<dbReference type="OMA" id="FRVTIAS"/>
<reference evidence="3" key="2">
    <citation type="submission" date="2010-05" db="EMBL/GenBank/DDBJ databases">
        <title>The Genome Sequence of Magnaporthe poae strain ATCC 64411.</title>
        <authorList>
            <consortium name="The Broad Institute Genome Sequencing Platform"/>
            <consortium name="Broad Institute Genome Sequencing Center for Infectious Disease"/>
            <person name="Ma L.-J."/>
            <person name="Dead R."/>
            <person name="Young S."/>
            <person name="Zeng Q."/>
            <person name="Koehrsen M."/>
            <person name="Alvarado L."/>
            <person name="Berlin A."/>
            <person name="Chapman S.B."/>
            <person name="Chen Z."/>
            <person name="Freedman E."/>
            <person name="Gellesch M."/>
            <person name="Goldberg J."/>
            <person name="Griggs A."/>
            <person name="Gujja S."/>
            <person name="Heilman E.R."/>
            <person name="Heiman D."/>
            <person name="Hepburn T."/>
            <person name="Howarth C."/>
            <person name="Jen D."/>
            <person name="Larson L."/>
            <person name="Mehta T."/>
            <person name="Neiman D."/>
            <person name="Pearson M."/>
            <person name="Roberts A."/>
            <person name="Saif S."/>
            <person name="Shea T."/>
            <person name="Shenoy N."/>
            <person name="Sisk P."/>
            <person name="Stolte C."/>
            <person name="Sykes S."/>
            <person name="Walk T."/>
            <person name="White J."/>
            <person name="Yandava C."/>
            <person name="Haas B."/>
            <person name="Nusbaum C."/>
            <person name="Birren B."/>
        </authorList>
    </citation>
    <scope>NUCLEOTIDE SEQUENCE</scope>
    <source>
        <strain evidence="3">ATCC 64411</strain>
    </source>
</reference>
<dbReference type="PANTHER" id="PTHR46230">
    <property type="match status" value="1"/>
</dbReference>
<dbReference type="VEuPathDB" id="FungiDB:MAPG_06836"/>
<name>A0A0C4E344_MAGP6</name>
<organism evidence="4 5">
    <name type="scientific">Magnaporthiopsis poae (strain ATCC 64411 / 73-15)</name>
    <name type="common">Kentucky bluegrass fungus</name>
    <name type="synonym">Magnaporthe poae</name>
    <dbReference type="NCBI Taxonomy" id="644358"/>
    <lineage>
        <taxon>Eukaryota</taxon>
        <taxon>Fungi</taxon>
        <taxon>Dikarya</taxon>
        <taxon>Ascomycota</taxon>
        <taxon>Pezizomycotina</taxon>
        <taxon>Sordariomycetes</taxon>
        <taxon>Sordariomycetidae</taxon>
        <taxon>Magnaporthales</taxon>
        <taxon>Magnaporthaceae</taxon>
        <taxon>Magnaporthiopsis</taxon>
    </lineage>
</organism>
<proteinExistence type="inferred from homology"/>
<gene>
    <name evidence="3" type="ORF">MAPG_06836</name>
</gene>
<dbReference type="GO" id="GO:0044572">
    <property type="term" value="P:[4Fe-4S] cluster assembly"/>
    <property type="evidence" value="ECO:0007669"/>
    <property type="project" value="TreeGrafter"/>
</dbReference>
<dbReference type="EnsemblFungi" id="MAPG_06836T0">
    <property type="protein sequence ID" value="MAPG_06836T0"/>
    <property type="gene ID" value="MAPG_06836"/>
</dbReference>
<reference evidence="4" key="4">
    <citation type="journal article" date="2015" name="G3 (Bethesda)">
        <title>Genome sequences of three phytopathogenic species of the Magnaporthaceae family of fungi.</title>
        <authorList>
            <person name="Okagaki L.H."/>
            <person name="Nunes C.C."/>
            <person name="Sailsbery J."/>
            <person name="Clay B."/>
            <person name="Brown D."/>
            <person name="John T."/>
            <person name="Oh Y."/>
            <person name="Young N."/>
            <person name="Fitzgerald M."/>
            <person name="Haas B.J."/>
            <person name="Zeng Q."/>
            <person name="Young S."/>
            <person name="Adiconis X."/>
            <person name="Fan L."/>
            <person name="Levin J.Z."/>
            <person name="Mitchell T.K."/>
            <person name="Okubara P.A."/>
            <person name="Farman M.L."/>
            <person name="Kohn L.M."/>
            <person name="Birren B."/>
            <person name="Ma L.-J."/>
            <person name="Dean R.A."/>
        </authorList>
    </citation>
    <scope>NUCLEOTIDE SEQUENCE</scope>
    <source>
        <strain evidence="4">ATCC 64411 / 73-15</strain>
    </source>
</reference>